<feature type="domain" description="GCVT N-terminal" evidence="4">
    <location>
        <begin position="598"/>
        <end position="863"/>
    </location>
</feature>
<dbReference type="InterPro" id="IPR006222">
    <property type="entry name" value="GCVT_N"/>
</dbReference>
<keyword evidence="9" id="KW-1185">Reference proteome</keyword>
<feature type="domain" description="Aminomethyltransferase C-terminal" evidence="6">
    <location>
        <begin position="889"/>
        <end position="972"/>
    </location>
</feature>
<comment type="caution">
    <text evidence="8">The sequence shown here is derived from an EMBL/GenBank/DDBJ whole genome shotgun (WGS) entry which is preliminary data.</text>
</comment>
<evidence type="ECO:0000259" key="4">
    <source>
        <dbReference type="Pfam" id="PF01571"/>
    </source>
</evidence>
<dbReference type="GO" id="GO:0008115">
    <property type="term" value="F:sarcosine oxidase activity"/>
    <property type="evidence" value="ECO:0007669"/>
    <property type="project" value="InterPro"/>
</dbReference>
<dbReference type="InterPro" id="IPR023753">
    <property type="entry name" value="FAD/NAD-binding_dom"/>
</dbReference>
<dbReference type="Gene3D" id="3.50.50.60">
    <property type="entry name" value="FAD/NAD(P)-binding domain"/>
    <property type="match status" value="1"/>
</dbReference>
<dbReference type="Gene3D" id="1.10.10.1100">
    <property type="entry name" value="BFD-like [2Fe-2S]-binding domain"/>
    <property type="match status" value="1"/>
</dbReference>
<organism evidence="8 9">
    <name type="scientific">Alsobacter soli</name>
    <dbReference type="NCBI Taxonomy" id="2109933"/>
    <lineage>
        <taxon>Bacteria</taxon>
        <taxon>Pseudomonadati</taxon>
        <taxon>Pseudomonadota</taxon>
        <taxon>Alphaproteobacteria</taxon>
        <taxon>Hyphomicrobiales</taxon>
        <taxon>Alsobacteraceae</taxon>
        <taxon>Alsobacter</taxon>
    </lineage>
</organism>
<dbReference type="PRINTS" id="PR00411">
    <property type="entry name" value="PNDRDTASEI"/>
</dbReference>
<dbReference type="Pfam" id="PF07992">
    <property type="entry name" value="Pyr_redox_2"/>
    <property type="match status" value="1"/>
</dbReference>
<feature type="domain" description="FAD/NAD(P)-binding" evidence="5">
    <location>
        <begin position="166"/>
        <end position="425"/>
    </location>
</feature>
<dbReference type="Pfam" id="PF01571">
    <property type="entry name" value="GCV_T"/>
    <property type="match status" value="1"/>
</dbReference>
<evidence type="ECO:0000313" key="9">
    <source>
        <dbReference type="Proteomes" id="UP000239772"/>
    </source>
</evidence>
<reference evidence="9" key="1">
    <citation type="submission" date="2018-03" db="EMBL/GenBank/DDBJ databases">
        <authorList>
            <person name="Sun L."/>
            <person name="Liu H."/>
            <person name="Chen W."/>
            <person name="Huang K."/>
            <person name="Liu W."/>
            <person name="Gao X."/>
        </authorList>
    </citation>
    <scope>NUCLEOTIDE SEQUENCE [LARGE SCALE GENOMIC DNA]</scope>
    <source>
        <strain evidence="9">SH9</strain>
    </source>
</reference>
<dbReference type="Pfam" id="PF13510">
    <property type="entry name" value="Fer2_4"/>
    <property type="match status" value="1"/>
</dbReference>
<dbReference type="AlphaFoldDB" id="A0A2T1HSH2"/>
<comment type="similarity">
    <text evidence="1">Belongs to the GcvT family.</text>
</comment>
<evidence type="ECO:0000259" key="7">
    <source>
        <dbReference type="Pfam" id="PF17806"/>
    </source>
</evidence>
<dbReference type="NCBIfam" id="TIGR01372">
    <property type="entry name" value="soxA"/>
    <property type="match status" value="1"/>
</dbReference>
<dbReference type="PIRSF" id="PIRSF037980">
    <property type="entry name" value="SoxA"/>
    <property type="match status" value="1"/>
</dbReference>
<dbReference type="InterPro" id="IPR041117">
    <property type="entry name" value="SoxA_A3"/>
</dbReference>
<dbReference type="EMBL" id="PVZS01000012">
    <property type="protein sequence ID" value="PSC04611.1"/>
    <property type="molecule type" value="Genomic_DNA"/>
</dbReference>
<dbReference type="GO" id="GO:0046653">
    <property type="term" value="P:tetrahydrofolate metabolic process"/>
    <property type="evidence" value="ECO:0007669"/>
    <property type="project" value="InterPro"/>
</dbReference>
<dbReference type="SUPFAM" id="SSF51905">
    <property type="entry name" value="FAD/NAD(P)-binding domain"/>
    <property type="match status" value="1"/>
</dbReference>
<feature type="region of interest" description="Disordered" evidence="3">
    <location>
        <begin position="464"/>
        <end position="488"/>
    </location>
</feature>
<dbReference type="PANTHER" id="PTHR43757:SF2">
    <property type="entry name" value="AMINOMETHYLTRANSFERASE, MITOCHONDRIAL"/>
    <property type="match status" value="1"/>
</dbReference>
<protein>
    <submittedName>
        <fullName evidence="8">Sarcosine oxidase subunit alpha family protein</fullName>
    </submittedName>
</protein>
<gene>
    <name evidence="8" type="ORF">SLNSH_12595</name>
</gene>
<dbReference type="RefSeq" id="WP_106337356.1">
    <property type="nucleotide sequence ID" value="NZ_PVZS01000012.1"/>
</dbReference>
<evidence type="ECO:0000256" key="1">
    <source>
        <dbReference type="ARBA" id="ARBA00008609"/>
    </source>
</evidence>
<dbReference type="Gene3D" id="3.10.20.440">
    <property type="entry name" value="2Fe-2S iron-sulphur cluster binding domain, sarcosine oxidase, alpha subunit, N-terminal domain"/>
    <property type="match status" value="1"/>
</dbReference>
<evidence type="ECO:0000313" key="8">
    <source>
        <dbReference type="EMBL" id="PSC04611.1"/>
    </source>
</evidence>
<dbReference type="PANTHER" id="PTHR43757">
    <property type="entry name" value="AMINOMETHYLTRANSFERASE"/>
    <property type="match status" value="1"/>
</dbReference>
<feature type="domain" description="SoxA A3" evidence="7">
    <location>
        <begin position="499"/>
        <end position="583"/>
    </location>
</feature>
<dbReference type="InterPro" id="IPR006277">
    <property type="entry name" value="Sarcosine_oxidase_asu"/>
</dbReference>
<accession>A0A2T1HSH2</accession>
<sequence>MARLPQGGRIDRSRPLAFRFDGRTYHGFQGDTLASALLANGVSVVGRSFKHHRPRGVLAAGDDEPNALVQLEPGTPYSEPNVRATRVELYDGLTARSVNAWPSARFDVNAATGLLGRFMPAGFYYKTFMWPDWRRFEPFIRRAAGLGVAEAPFDPEQALKRHAHCDLLVVGAGPAGLAAARAAAAGGGRVILAEVEADLGGSLLSDPHATIEGQPARAWVAETEALLAEAPHVTVLRRTTVTGYYDHNELVAVERLADHLAPAARRGRARQRIWHIRARRVVLGTGAHERPLVFPDNDRPGVLLASAARTYLHRFAVLPGSRAVVATNNDSAYEAACDLHDAGMRIAAIADLRPGGPGEVGASARERGIEVLAGSGVTGVRGRSRVRGVQVSPAGEPEPGRWLEADLLLMSGGWTPAVHLFSQSGGALAYDPALTAFRPDRSAQAETSVGAAAGRFSLAEALADGHAAGGGDPTSAPQAGPAPEPAPIAAAWRTPGAVGKQWVDFQSDATEADVALAAREGFISVEHLKRYTTIGMATDQGKTSNVNALAILGEETGRLPPEVGTTRFRAPYTPITMTTVAAGARGDLFAPRRKTPLDAWHREHGAVMEDFGAWSRPDVYLQPGESHEAAARREHLAVRQGVGLFDSSPIGKIAVSGRDAARFLDFIIANRIANLGVGKARYGLMLTEHGVVFDDGVTFRLGEDSFLLSPSSGAAARVYAWLDEWRQCEFPDWDLRIADLTTAWAAIAVAGPRARDLVRTLPAGFSWEAAGFPHMTLREGAVGGAPLRAFRVSFSGEVQYELQVPASYGLSLWEHLMRAGAAHGVTPVGVEAWLRLRLEKGYIHVGSETDGNTLPDDIGFGPALAAKPGDFVGRLSLLRENALDPDREQLVGLESLDGDKLPVGGCLFRGPAFNPPVEKLGRVTSSAFSPALGHPVALGLLKRGRSRHGEVLNVFSQGWIGRVRVTSPVFYDQKGERLRG</sequence>
<proteinExistence type="inferred from homology"/>
<evidence type="ECO:0000256" key="3">
    <source>
        <dbReference type="SAM" id="MobiDB-lite"/>
    </source>
</evidence>
<name>A0A2T1HSH2_9HYPH</name>
<dbReference type="Pfam" id="PF08669">
    <property type="entry name" value="GCV_T_C"/>
    <property type="match status" value="1"/>
</dbReference>
<dbReference type="Pfam" id="PF17806">
    <property type="entry name" value="SO_alpha_A3"/>
    <property type="match status" value="1"/>
</dbReference>
<dbReference type="OrthoDB" id="5287468at2"/>
<dbReference type="SUPFAM" id="SSF101790">
    <property type="entry name" value="Aminomethyltransferase beta-barrel domain"/>
    <property type="match status" value="1"/>
</dbReference>
<dbReference type="PRINTS" id="PR00368">
    <property type="entry name" value="FADPNR"/>
</dbReference>
<evidence type="ECO:0000256" key="2">
    <source>
        <dbReference type="ARBA" id="ARBA00023002"/>
    </source>
</evidence>
<dbReference type="Gene3D" id="3.30.1360.120">
    <property type="entry name" value="Probable tRNA modification gtpase trme, domain 1"/>
    <property type="match status" value="1"/>
</dbReference>
<dbReference type="InterPro" id="IPR041854">
    <property type="entry name" value="BFD-like_2Fe2S-bd_dom_sf"/>
</dbReference>
<evidence type="ECO:0000259" key="6">
    <source>
        <dbReference type="Pfam" id="PF08669"/>
    </source>
</evidence>
<keyword evidence="2" id="KW-0560">Oxidoreductase</keyword>
<dbReference type="InterPro" id="IPR042204">
    <property type="entry name" value="2Fe-2S-bd_N"/>
</dbReference>
<dbReference type="InterPro" id="IPR028896">
    <property type="entry name" value="GcvT/YgfZ/DmdA"/>
</dbReference>
<dbReference type="SUPFAM" id="SSF103025">
    <property type="entry name" value="Folate-binding domain"/>
    <property type="match status" value="1"/>
</dbReference>
<dbReference type="InterPro" id="IPR036188">
    <property type="entry name" value="FAD/NAD-bd_sf"/>
</dbReference>
<dbReference type="Proteomes" id="UP000239772">
    <property type="component" value="Unassembled WGS sequence"/>
</dbReference>
<dbReference type="InterPro" id="IPR013977">
    <property type="entry name" value="GcvT_C"/>
</dbReference>
<dbReference type="InterPro" id="IPR027266">
    <property type="entry name" value="TrmE/GcvT-like"/>
</dbReference>
<evidence type="ECO:0000259" key="5">
    <source>
        <dbReference type="Pfam" id="PF07992"/>
    </source>
</evidence>
<dbReference type="InterPro" id="IPR029043">
    <property type="entry name" value="GcvT/YgfZ_C"/>
</dbReference>